<dbReference type="GO" id="GO:0006355">
    <property type="term" value="P:regulation of DNA-templated transcription"/>
    <property type="evidence" value="ECO:0007669"/>
    <property type="project" value="InterPro"/>
</dbReference>
<dbReference type="KEGG" id="sde:Sde_3800"/>
<evidence type="ECO:0000256" key="5">
    <source>
        <dbReference type="ARBA" id="ARBA00023163"/>
    </source>
</evidence>
<dbReference type="SUPFAM" id="SSF52540">
    <property type="entry name" value="P-loop containing nucleoside triphosphate hydrolases"/>
    <property type="match status" value="1"/>
</dbReference>
<dbReference type="InterPro" id="IPR025944">
    <property type="entry name" value="Sigma_54_int_dom_CS"/>
</dbReference>
<dbReference type="SUPFAM" id="SSF46689">
    <property type="entry name" value="Homeodomain-like"/>
    <property type="match status" value="1"/>
</dbReference>
<dbReference type="AlphaFoldDB" id="Q21E24"/>
<evidence type="ECO:0000259" key="8">
    <source>
        <dbReference type="PROSITE" id="PS50110"/>
    </source>
</evidence>
<dbReference type="GO" id="GO:0043565">
    <property type="term" value="F:sequence-specific DNA binding"/>
    <property type="evidence" value="ECO:0007669"/>
    <property type="project" value="InterPro"/>
</dbReference>
<name>Q21E24_SACD2</name>
<dbReference type="Pfam" id="PF00072">
    <property type="entry name" value="Response_reg"/>
    <property type="match status" value="1"/>
</dbReference>
<reference evidence="9 10" key="1">
    <citation type="journal article" date="2008" name="PLoS Genet.">
        <title>Complete genome sequence of the complex carbohydrate-degrading marine bacterium, Saccharophagus degradans strain 2-40 T.</title>
        <authorList>
            <person name="Weiner R.M."/>
            <person name="Taylor L.E.II."/>
            <person name="Henrissat B."/>
            <person name="Hauser L."/>
            <person name="Land M."/>
            <person name="Coutinho P.M."/>
            <person name="Rancurel C."/>
            <person name="Saunders E.H."/>
            <person name="Longmire A.G."/>
            <person name="Zhang H."/>
            <person name="Bayer E.A."/>
            <person name="Gilbert H.J."/>
            <person name="Larimer F."/>
            <person name="Zhulin I.B."/>
            <person name="Ekborg N.A."/>
            <person name="Lamed R."/>
            <person name="Richardson P.M."/>
            <person name="Borovok I."/>
            <person name="Hutcheson S."/>
        </authorList>
    </citation>
    <scope>NUCLEOTIDE SEQUENCE [LARGE SCALE GENOMIC DNA]</scope>
    <source>
        <strain evidence="10">2-40 / ATCC 43961 / DSM 17024</strain>
    </source>
</reference>
<protein>
    <submittedName>
        <fullName evidence="9">Sigma-54 factor, interaction region</fullName>
    </submittedName>
</protein>
<dbReference type="PANTHER" id="PTHR32071">
    <property type="entry name" value="TRANSCRIPTIONAL REGULATORY PROTEIN"/>
    <property type="match status" value="1"/>
</dbReference>
<dbReference type="OrthoDB" id="9804019at2"/>
<dbReference type="SMART" id="SM00382">
    <property type="entry name" value="AAA"/>
    <property type="match status" value="1"/>
</dbReference>
<dbReference type="InterPro" id="IPR001789">
    <property type="entry name" value="Sig_transdc_resp-reg_receiver"/>
</dbReference>
<gene>
    <name evidence="9" type="ordered locus">Sde_3800</name>
</gene>
<proteinExistence type="predicted"/>
<keyword evidence="6" id="KW-0597">Phosphoprotein</keyword>
<dbReference type="EMBL" id="CP000282">
    <property type="protein sequence ID" value="ABD83055.1"/>
    <property type="molecule type" value="Genomic_DNA"/>
</dbReference>
<dbReference type="PANTHER" id="PTHR32071:SF117">
    <property type="entry name" value="PTS-DEPENDENT DIHYDROXYACETONE KINASE OPERON REGULATORY PROTEIN-RELATED"/>
    <property type="match status" value="1"/>
</dbReference>
<dbReference type="InterPro" id="IPR002197">
    <property type="entry name" value="HTH_Fis"/>
</dbReference>
<dbReference type="InterPro" id="IPR025943">
    <property type="entry name" value="Sigma_54_int_dom_ATP-bd_2"/>
</dbReference>
<evidence type="ECO:0000256" key="3">
    <source>
        <dbReference type="ARBA" id="ARBA00023015"/>
    </source>
</evidence>
<keyword evidence="2" id="KW-0067">ATP-binding</keyword>
<keyword evidence="3" id="KW-0805">Transcription regulation</keyword>
<dbReference type="FunFam" id="3.40.50.300:FF:000006">
    <property type="entry name" value="DNA-binding transcriptional regulator NtrC"/>
    <property type="match status" value="1"/>
</dbReference>
<dbReference type="HOGENOM" id="CLU_000445_0_6_6"/>
<evidence type="ECO:0000313" key="9">
    <source>
        <dbReference type="EMBL" id="ABD83055.1"/>
    </source>
</evidence>
<dbReference type="InterPro" id="IPR027417">
    <property type="entry name" value="P-loop_NTPase"/>
</dbReference>
<dbReference type="SMART" id="SM00448">
    <property type="entry name" value="REC"/>
    <property type="match status" value="1"/>
</dbReference>
<dbReference type="Pfam" id="PF00158">
    <property type="entry name" value="Sigma54_activat"/>
    <property type="match status" value="1"/>
</dbReference>
<feature type="modified residue" description="4-aspartylphosphate" evidence="6">
    <location>
        <position position="60"/>
    </location>
</feature>
<dbReference type="PROSITE" id="PS50045">
    <property type="entry name" value="SIGMA54_INTERACT_4"/>
    <property type="match status" value="1"/>
</dbReference>
<dbReference type="CDD" id="cd00009">
    <property type="entry name" value="AAA"/>
    <property type="match status" value="1"/>
</dbReference>
<dbReference type="PROSITE" id="PS00688">
    <property type="entry name" value="SIGMA54_INTERACT_3"/>
    <property type="match status" value="1"/>
</dbReference>
<dbReference type="PROSITE" id="PS50110">
    <property type="entry name" value="RESPONSE_REGULATORY"/>
    <property type="match status" value="1"/>
</dbReference>
<evidence type="ECO:0000313" key="10">
    <source>
        <dbReference type="Proteomes" id="UP000001947"/>
    </source>
</evidence>
<dbReference type="GO" id="GO:0000160">
    <property type="term" value="P:phosphorelay signal transduction system"/>
    <property type="evidence" value="ECO:0007669"/>
    <property type="project" value="InterPro"/>
</dbReference>
<sequence>MLDTIGASATRILFVDDEPSILKSLRRVTRSMSAECIFVDNGRDALALMRENPFDVVVSDMRMPEMDGATLLAEIARDYPETMRLVLSGFAEDDLILAAINEGRVWGFIHKPWDDHQLIVTLQHAVTTQQMMVERALLRRTVERYTSELKESFVSFVGGSLPMQAVYNQIERAAPSNASVFITGPSGTGKELAAEAIHKLSERKNGPFIALNCAAIPTELMESEIFGHVKGAFTGAVSARDGAATQAHNGTLFLDEIGEMDISLQAKLLRFIQTGSFQKVGGTKQENVNIRFVCATNRAPLDAIANGTLREDLYYRLNVVALHLPPLNQRENDPILLANTFLQRFAAQERKELVGFSSEASSLILGYDWPGNVRQLQNCIHNVVVMSAGPLITPNDIAIALQLDPQQVATIISNKALTKPFTPSAAPIAPNASKPNADELQPLSKIEKNYIELAIEVCHGNVVKAASALGVSPSTLYRKIQSWEAKAS</sequence>
<dbReference type="RefSeq" id="WP_011470270.1">
    <property type="nucleotide sequence ID" value="NC_007912.1"/>
</dbReference>
<dbReference type="Pfam" id="PF02954">
    <property type="entry name" value="HTH_8"/>
    <property type="match status" value="1"/>
</dbReference>
<dbReference type="STRING" id="203122.Sde_3800"/>
<keyword evidence="1" id="KW-0547">Nucleotide-binding</keyword>
<dbReference type="Gene3D" id="3.40.50.300">
    <property type="entry name" value="P-loop containing nucleotide triphosphate hydrolases"/>
    <property type="match status" value="1"/>
</dbReference>
<evidence type="ECO:0000256" key="1">
    <source>
        <dbReference type="ARBA" id="ARBA00022741"/>
    </source>
</evidence>
<dbReference type="Gene3D" id="1.10.10.60">
    <property type="entry name" value="Homeodomain-like"/>
    <property type="match status" value="1"/>
</dbReference>
<dbReference type="PRINTS" id="PR01590">
    <property type="entry name" value="HTHFIS"/>
</dbReference>
<accession>Q21E24</accession>
<dbReference type="GO" id="GO:0005524">
    <property type="term" value="F:ATP binding"/>
    <property type="evidence" value="ECO:0007669"/>
    <property type="project" value="UniProtKB-KW"/>
</dbReference>
<organism evidence="9 10">
    <name type="scientific">Saccharophagus degradans (strain 2-40 / ATCC 43961 / DSM 17024)</name>
    <dbReference type="NCBI Taxonomy" id="203122"/>
    <lineage>
        <taxon>Bacteria</taxon>
        <taxon>Pseudomonadati</taxon>
        <taxon>Pseudomonadota</taxon>
        <taxon>Gammaproteobacteria</taxon>
        <taxon>Cellvibrionales</taxon>
        <taxon>Cellvibrionaceae</taxon>
        <taxon>Saccharophagus</taxon>
    </lineage>
</organism>
<feature type="domain" description="Sigma-54 factor interaction" evidence="7">
    <location>
        <begin position="156"/>
        <end position="385"/>
    </location>
</feature>
<dbReference type="PROSITE" id="PS00676">
    <property type="entry name" value="SIGMA54_INTERACT_2"/>
    <property type="match status" value="1"/>
</dbReference>
<dbReference type="Gene3D" id="1.10.8.60">
    <property type="match status" value="1"/>
</dbReference>
<dbReference type="InterPro" id="IPR002078">
    <property type="entry name" value="Sigma_54_int"/>
</dbReference>
<dbReference type="Pfam" id="PF25601">
    <property type="entry name" value="AAA_lid_14"/>
    <property type="match status" value="1"/>
</dbReference>
<keyword evidence="4" id="KW-0238">DNA-binding</keyword>
<dbReference type="Proteomes" id="UP000001947">
    <property type="component" value="Chromosome"/>
</dbReference>
<dbReference type="InterPro" id="IPR003593">
    <property type="entry name" value="AAA+_ATPase"/>
</dbReference>
<evidence type="ECO:0000256" key="6">
    <source>
        <dbReference type="PROSITE-ProRule" id="PRU00169"/>
    </source>
</evidence>
<dbReference type="CDD" id="cd17569">
    <property type="entry name" value="REC_HupR-like"/>
    <property type="match status" value="1"/>
</dbReference>
<dbReference type="SUPFAM" id="SSF52172">
    <property type="entry name" value="CheY-like"/>
    <property type="match status" value="1"/>
</dbReference>
<evidence type="ECO:0000256" key="4">
    <source>
        <dbReference type="ARBA" id="ARBA00023125"/>
    </source>
</evidence>
<dbReference type="InterPro" id="IPR058031">
    <property type="entry name" value="AAA_lid_NorR"/>
</dbReference>
<evidence type="ECO:0000256" key="2">
    <source>
        <dbReference type="ARBA" id="ARBA00022840"/>
    </source>
</evidence>
<dbReference type="Gene3D" id="3.40.50.2300">
    <property type="match status" value="1"/>
</dbReference>
<dbReference type="eggNOG" id="COG2204">
    <property type="taxonomic scope" value="Bacteria"/>
</dbReference>
<feature type="domain" description="Response regulatory" evidence="8">
    <location>
        <begin position="11"/>
        <end position="126"/>
    </location>
</feature>
<dbReference type="GeneID" id="98615403"/>
<keyword evidence="10" id="KW-1185">Reference proteome</keyword>
<evidence type="ECO:0000259" key="7">
    <source>
        <dbReference type="PROSITE" id="PS50045"/>
    </source>
</evidence>
<dbReference type="InterPro" id="IPR011006">
    <property type="entry name" value="CheY-like_superfamily"/>
</dbReference>
<keyword evidence="5" id="KW-0804">Transcription</keyword>
<dbReference type="InterPro" id="IPR009057">
    <property type="entry name" value="Homeodomain-like_sf"/>
</dbReference>